<evidence type="ECO:0000313" key="11">
    <source>
        <dbReference type="Proteomes" id="UP000596660"/>
    </source>
</evidence>
<dbReference type="Proteomes" id="UP000596660">
    <property type="component" value="Unplaced"/>
</dbReference>
<dbReference type="Pfam" id="PF13839">
    <property type="entry name" value="PC-Esterase"/>
    <property type="match status" value="1"/>
</dbReference>
<dbReference type="GO" id="GO:0005794">
    <property type="term" value="C:Golgi apparatus"/>
    <property type="evidence" value="ECO:0007669"/>
    <property type="project" value="TreeGrafter"/>
</dbReference>
<keyword evidence="4" id="KW-0735">Signal-anchor</keyword>
<organism evidence="10 11">
    <name type="scientific">Chenopodium quinoa</name>
    <name type="common">Quinoa</name>
    <dbReference type="NCBI Taxonomy" id="63459"/>
    <lineage>
        <taxon>Eukaryota</taxon>
        <taxon>Viridiplantae</taxon>
        <taxon>Streptophyta</taxon>
        <taxon>Embryophyta</taxon>
        <taxon>Tracheophyta</taxon>
        <taxon>Spermatophyta</taxon>
        <taxon>Magnoliopsida</taxon>
        <taxon>eudicotyledons</taxon>
        <taxon>Gunneridae</taxon>
        <taxon>Pentapetalae</taxon>
        <taxon>Caryophyllales</taxon>
        <taxon>Chenopodiaceae</taxon>
        <taxon>Chenopodioideae</taxon>
        <taxon>Atripliceae</taxon>
        <taxon>Chenopodium</taxon>
    </lineage>
</organism>
<proteinExistence type="inferred from homology"/>
<dbReference type="InterPro" id="IPR026057">
    <property type="entry name" value="TBL_C"/>
</dbReference>
<keyword evidence="5 7" id="KW-1133">Transmembrane helix</keyword>
<evidence type="ECO:0000313" key="10">
    <source>
        <dbReference type="EnsemblPlants" id="AUR62030769-RA:cds"/>
    </source>
</evidence>
<accession>A0A803MK36</accession>
<reference evidence="10" key="1">
    <citation type="journal article" date="2017" name="Nature">
        <title>The genome of Chenopodium quinoa.</title>
        <authorList>
            <person name="Jarvis D.E."/>
            <person name="Ho Y.S."/>
            <person name="Lightfoot D.J."/>
            <person name="Schmoeckel S.M."/>
            <person name="Li B."/>
            <person name="Borm T.J.A."/>
            <person name="Ohyanagi H."/>
            <person name="Mineta K."/>
            <person name="Michell C.T."/>
            <person name="Saber N."/>
            <person name="Kharbatia N.M."/>
            <person name="Rupper R.R."/>
            <person name="Sharp A.R."/>
            <person name="Dally N."/>
            <person name="Boughton B.A."/>
            <person name="Woo Y.H."/>
            <person name="Gao G."/>
            <person name="Schijlen E.G.W.M."/>
            <person name="Guo X."/>
            <person name="Momin A.A."/>
            <person name="Negrao S."/>
            <person name="Al-Babili S."/>
            <person name="Gehring C."/>
            <person name="Roessner U."/>
            <person name="Jung C."/>
            <person name="Murphy K."/>
            <person name="Arold S.T."/>
            <person name="Gojobori T."/>
            <person name="van der Linden C.G."/>
            <person name="van Loo E.N."/>
            <person name="Jellen E.N."/>
            <person name="Maughan P.J."/>
            <person name="Tester M."/>
        </authorList>
    </citation>
    <scope>NUCLEOTIDE SEQUENCE [LARGE SCALE GENOMIC DNA]</scope>
    <source>
        <strain evidence="10">cv. PI 614886</strain>
    </source>
</reference>
<evidence type="ECO:0008006" key="12">
    <source>
        <dbReference type="Google" id="ProtNLM"/>
    </source>
</evidence>
<comment type="subcellular location">
    <subcellularLocation>
        <location evidence="1">Membrane</location>
        <topology evidence="1">Single-pass membrane protein</topology>
    </subcellularLocation>
</comment>
<dbReference type="InterPro" id="IPR029962">
    <property type="entry name" value="TBL"/>
</dbReference>
<sequence>MSSLSSSSWGIRTSFQLLTPLILLVLVISIFYFTQDDNGSSLNKLDPLSPLSSPSLSPPLVNNNEVIRNNNNDTRKEEVEMLQKKCDYFSGKWVFDNETYPLYDGKRCEFLSDLLGCEYFGRQDLSYQYWRWQPHHCDLPRFNATALLERLRNKRLMYVGDSLNRNQWVSMMCLVDSSIPSSLKSMQINGSLFTFKAIEYNATIEFYWAPLLVESNADDPFKHRVGDRIARTQAIEMHAKHWTHADFLIFDSYLWWRVPFMKILWGTFESPDGVYKDVEMLKGYEMALRTWSDWLEIHVNHSKTQIFWMSLSPTHERSEEWGSTGSPNCYDETQPIMKQDYWGSGSDPNMMKLVEEAIENLGKKGLNIELLNITQLSEYRKDAHLSIYRKFYDPLTKEQLANPSGYADCFHWCLPGVPDTWNEILYAYIFSSL</sequence>
<keyword evidence="3 7" id="KW-0812">Transmembrane</keyword>
<evidence type="ECO:0000256" key="7">
    <source>
        <dbReference type="SAM" id="Phobius"/>
    </source>
</evidence>
<dbReference type="PANTHER" id="PTHR32285:SF11">
    <property type="entry name" value="PROTEIN TRICHOME BIREFRINGENCE-LIKE 34"/>
    <property type="match status" value="1"/>
</dbReference>
<dbReference type="GO" id="GO:0016020">
    <property type="term" value="C:membrane"/>
    <property type="evidence" value="ECO:0007669"/>
    <property type="project" value="UniProtKB-SubCell"/>
</dbReference>
<comment type="similarity">
    <text evidence="2">Belongs to the PC-esterase family. TBL subfamily.</text>
</comment>
<dbReference type="InterPro" id="IPR025846">
    <property type="entry name" value="TBL_N"/>
</dbReference>
<evidence type="ECO:0000259" key="9">
    <source>
        <dbReference type="Pfam" id="PF14416"/>
    </source>
</evidence>
<dbReference type="AlphaFoldDB" id="A0A803MK36"/>
<evidence type="ECO:0000256" key="6">
    <source>
        <dbReference type="ARBA" id="ARBA00023136"/>
    </source>
</evidence>
<evidence type="ECO:0000256" key="5">
    <source>
        <dbReference type="ARBA" id="ARBA00022989"/>
    </source>
</evidence>
<feature type="domain" description="Trichome birefringence-like N-terminal" evidence="9">
    <location>
        <begin position="84"/>
        <end position="138"/>
    </location>
</feature>
<name>A0A803MK36_CHEQI</name>
<keyword evidence="11" id="KW-1185">Reference proteome</keyword>
<dbReference type="PANTHER" id="PTHR32285">
    <property type="entry name" value="PROTEIN TRICHOME BIREFRINGENCE-LIKE 9-RELATED"/>
    <property type="match status" value="1"/>
</dbReference>
<evidence type="ECO:0000256" key="2">
    <source>
        <dbReference type="ARBA" id="ARBA00007727"/>
    </source>
</evidence>
<protein>
    <recommendedName>
        <fullName evidence="12">Trichome birefringence-like N-terminal domain-containing protein</fullName>
    </recommendedName>
</protein>
<dbReference type="OMA" id="WIENHIN"/>
<evidence type="ECO:0000259" key="8">
    <source>
        <dbReference type="Pfam" id="PF13839"/>
    </source>
</evidence>
<dbReference type="Gramene" id="AUR62030769-RA">
    <property type="protein sequence ID" value="AUR62030769-RA:cds"/>
    <property type="gene ID" value="AUR62030769"/>
</dbReference>
<dbReference type="GO" id="GO:0016413">
    <property type="term" value="F:O-acetyltransferase activity"/>
    <property type="evidence" value="ECO:0007669"/>
    <property type="project" value="InterPro"/>
</dbReference>
<dbReference type="EnsemblPlants" id="AUR62030769-RA">
    <property type="protein sequence ID" value="AUR62030769-RA:cds"/>
    <property type="gene ID" value="AUR62030769"/>
</dbReference>
<feature type="transmembrane region" description="Helical" evidence="7">
    <location>
        <begin position="15"/>
        <end position="34"/>
    </location>
</feature>
<evidence type="ECO:0000256" key="3">
    <source>
        <dbReference type="ARBA" id="ARBA00022692"/>
    </source>
</evidence>
<evidence type="ECO:0000256" key="4">
    <source>
        <dbReference type="ARBA" id="ARBA00022968"/>
    </source>
</evidence>
<evidence type="ECO:0000256" key="1">
    <source>
        <dbReference type="ARBA" id="ARBA00004167"/>
    </source>
</evidence>
<reference evidence="10" key="2">
    <citation type="submission" date="2021-03" db="UniProtKB">
        <authorList>
            <consortium name="EnsemblPlants"/>
        </authorList>
    </citation>
    <scope>IDENTIFICATION</scope>
</reference>
<dbReference type="Pfam" id="PF14416">
    <property type="entry name" value="PMR5N"/>
    <property type="match status" value="1"/>
</dbReference>
<feature type="domain" description="Trichome birefringence-like C-terminal" evidence="8">
    <location>
        <begin position="139"/>
        <end position="427"/>
    </location>
</feature>
<keyword evidence="6 7" id="KW-0472">Membrane</keyword>